<name>A0A150M9M3_9BACL</name>
<dbReference type="EMBL" id="LQYW01000198">
    <property type="protein sequence ID" value="KYD20879.1"/>
    <property type="molecule type" value="Genomic_DNA"/>
</dbReference>
<dbReference type="SUPFAM" id="SSF102712">
    <property type="entry name" value="JAB1/MPN domain"/>
    <property type="match status" value="1"/>
</dbReference>
<dbReference type="PATRIC" id="fig|153151.4.peg.2854"/>
<sequence length="261" mass="30402">MKNHLELIQHSFSTILLDAIQFFPQNKKRVNTESFGLLFGLKKETGYECDFAFPVGSVSKRTEDLVQPDQKINEAIQSAKCLFSTSKWIGTYHSHPHEEYFEHWADPSNADVEFAQYLKLPYMVIIALTRNGKENKPLSLDFSVGPAGEYFYNKNKHPQDYPDAKLLNEEVNFIQGEFQKYFFTIRAYHFNGNSLRDVDLFSTEAELLQMLSEENINVSALTTAQTYHLRKIEYNLRNGGSKRSEYNTEYHLNRIKKMLEK</sequence>
<evidence type="ECO:0008006" key="3">
    <source>
        <dbReference type="Google" id="ProtNLM"/>
    </source>
</evidence>
<dbReference type="RefSeq" id="WP_062679415.1">
    <property type="nucleotide sequence ID" value="NZ_LQYW01000198.1"/>
</dbReference>
<dbReference type="Proteomes" id="UP000075324">
    <property type="component" value="Unassembled WGS sequence"/>
</dbReference>
<reference evidence="1 2" key="1">
    <citation type="submission" date="2016-01" db="EMBL/GenBank/DDBJ databases">
        <title>Draft Genome Sequences of Seven Thermophilic Sporeformers Isolated from Foods.</title>
        <authorList>
            <person name="Berendsen E.M."/>
            <person name="Wells-Bennik M.H."/>
            <person name="Krawcyk A.O."/>
            <person name="De Jong A."/>
            <person name="Holsappel S."/>
            <person name="Eijlander R.T."/>
            <person name="Kuipers O.P."/>
        </authorList>
    </citation>
    <scope>NUCLEOTIDE SEQUENCE [LARGE SCALE GENOMIC DNA]</scope>
    <source>
        <strain evidence="1 2">B4110</strain>
    </source>
</reference>
<dbReference type="Gene3D" id="3.40.140.10">
    <property type="entry name" value="Cytidine Deaminase, domain 2"/>
    <property type="match status" value="1"/>
</dbReference>
<comment type="caution">
    <text evidence="1">The sequence shown here is derived from an EMBL/GenBank/DDBJ whole genome shotgun (WGS) entry which is preliminary data.</text>
</comment>
<organism evidence="1 2">
    <name type="scientific">Parageobacillus toebii</name>
    <dbReference type="NCBI Taxonomy" id="153151"/>
    <lineage>
        <taxon>Bacteria</taxon>
        <taxon>Bacillati</taxon>
        <taxon>Bacillota</taxon>
        <taxon>Bacilli</taxon>
        <taxon>Bacillales</taxon>
        <taxon>Anoxybacillaceae</taxon>
        <taxon>Parageobacillus</taxon>
    </lineage>
</organism>
<evidence type="ECO:0000313" key="1">
    <source>
        <dbReference type="EMBL" id="KYD20879.1"/>
    </source>
</evidence>
<gene>
    <name evidence="1" type="ORF">B4110_3896</name>
</gene>
<protein>
    <recommendedName>
        <fullName evidence="3">JAB domain-containing protein</fullName>
    </recommendedName>
</protein>
<evidence type="ECO:0000313" key="2">
    <source>
        <dbReference type="Proteomes" id="UP000075324"/>
    </source>
</evidence>
<dbReference type="AlphaFoldDB" id="A0A150M9M3"/>
<proteinExistence type="predicted"/>
<accession>A0A150M9M3</accession>